<dbReference type="EMBL" id="VEVO01000003">
    <property type="protein sequence ID" value="KAF0044202.1"/>
    <property type="molecule type" value="Genomic_DNA"/>
</dbReference>
<feature type="region of interest" description="Disordered" evidence="1">
    <location>
        <begin position="101"/>
        <end position="143"/>
    </location>
</feature>
<comment type="caution">
    <text evidence="2">The sequence shown here is derived from an EMBL/GenBank/DDBJ whole genome shotgun (WGS) entry which is preliminary data.</text>
</comment>
<proteinExistence type="predicted"/>
<evidence type="ECO:0000256" key="1">
    <source>
        <dbReference type="SAM" id="MobiDB-lite"/>
    </source>
</evidence>
<name>A0A6A4TQB3_SCOMX</name>
<reference evidence="2 3" key="1">
    <citation type="submission" date="2019-06" db="EMBL/GenBank/DDBJ databases">
        <title>Draft genomes of female and male turbot (Scophthalmus maximus).</title>
        <authorList>
            <person name="Xu H."/>
            <person name="Xu X.-W."/>
            <person name="Shao C."/>
            <person name="Chen S."/>
        </authorList>
    </citation>
    <scope>NUCLEOTIDE SEQUENCE [LARGE SCALE GENOMIC DNA]</scope>
    <source>
        <strain evidence="2">Ysfricsl-2016a</strain>
        <tissue evidence="2">Blood</tissue>
    </source>
</reference>
<evidence type="ECO:0000313" key="3">
    <source>
        <dbReference type="Proteomes" id="UP000438429"/>
    </source>
</evidence>
<gene>
    <name evidence="2" type="ORF">F2P81_003360</name>
</gene>
<dbReference type="Proteomes" id="UP000438429">
    <property type="component" value="Unassembled WGS sequence"/>
</dbReference>
<protein>
    <submittedName>
        <fullName evidence="2">Uncharacterized protein</fullName>
    </submittedName>
</protein>
<sequence>MAAGRTRGKKRRDGNMADRWRLFHACSPLETRMLCVLVGVSSSDLIHLYQWTRSSSVCTTSMHINFDHIRTQRIHLECPLLCSTYTPPSGEASLKASAVKRKRSESSRKSLQLPHHFRPRGPETQVVTRSSVGRDQAPGVRVGRAEPQEHVSRMMPVDDAAGVCGRLPGSSSACSSVLADRTGSCRRSERRNRQEAGAARVLSLPSSVLRPTSTVQKLSSSTIDLNSTFG</sequence>
<accession>A0A6A4TQB3</accession>
<dbReference type="AlphaFoldDB" id="A0A6A4TQB3"/>
<evidence type="ECO:0000313" key="2">
    <source>
        <dbReference type="EMBL" id="KAF0044202.1"/>
    </source>
</evidence>
<organism evidence="2 3">
    <name type="scientific">Scophthalmus maximus</name>
    <name type="common">Turbot</name>
    <name type="synonym">Psetta maxima</name>
    <dbReference type="NCBI Taxonomy" id="52904"/>
    <lineage>
        <taxon>Eukaryota</taxon>
        <taxon>Metazoa</taxon>
        <taxon>Chordata</taxon>
        <taxon>Craniata</taxon>
        <taxon>Vertebrata</taxon>
        <taxon>Euteleostomi</taxon>
        <taxon>Actinopterygii</taxon>
        <taxon>Neopterygii</taxon>
        <taxon>Teleostei</taxon>
        <taxon>Neoteleostei</taxon>
        <taxon>Acanthomorphata</taxon>
        <taxon>Carangaria</taxon>
        <taxon>Pleuronectiformes</taxon>
        <taxon>Pleuronectoidei</taxon>
        <taxon>Scophthalmidae</taxon>
        <taxon>Scophthalmus</taxon>
    </lineage>
</organism>